<organism evidence="2 3">
    <name type="scientific">Mizuhopecten yessoensis</name>
    <name type="common">Japanese scallop</name>
    <name type="synonym">Patinopecten yessoensis</name>
    <dbReference type="NCBI Taxonomy" id="6573"/>
    <lineage>
        <taxon>Eukaryota</taxon>
        <taxon>Metazoa</taxon>
        <taxon>Spiralia</taxon>
        <taxon>Lophotrochozoa</taxon>
        <taxon>Mollusca</taxon>
        <taxon>Bivalvia</taxon>
        <taxon>Autobranchia</taxon>
        <taxon>Pteriomorphia</taxon>
        <taxon>Pectinida</taxon>
        <taxon>Pectinoidea</taxon>
        <taxon>Pectinidae</taxon>
        <taxon>Mizuhopecten</taxon>
    </lineage>
</organism>
<evidence type="ECO:0000259" key="1">
    <source>
        <dbReference type="Pfam" id="PF24764"/>
    </source>
</evidence>
<comment type="caution">
    <text evidence="2">The sequence shown here is derived from an EMBL/GenBank/DDBJ whole genome shotgun (WGS) entry which is preliminary data.</text>
</comment>
<dbReference type="STRING" id="6573.A0A210QWY6"/>
<dbReference type="InterPro" id="IPR058913">
    <property type="entry name" value="Integrase_dom_put"/>
</dbReference>
<gene>
    <name evidence="2" type="ORF">KP79_PYT04571</name>
</gene>
<feature type="domain" description="Integrase core" evidence="1">
    <location>
        <begin position="2"/>
        <end position="107"/>
    </location>
</feature>
<evidence type="ECO:0000313" key="3">
    <source>
        <dbReference type="Proteomes" id="UP000242188"/>
    </source>
</evidence>
<accession>A0A210QWY6</accession>
<reference evidence="2 3" key="1">
    <citation type="journal article" date="2017" name="Nat. Ecol. Evol.">
        <title>Scallop genome provides insights into evolution of bilaterian karyotype and development.</title>
        <authorList>
            <person name="Wang S."/>
            <person name="Zhang J."/>
            <person name="Jiao W."/>
            <person name="Li J."/>
            <person name="Xun X."/>
            <person name="Sun Y."/>
            <person name="Guo X."/>
            <person name="Huan P."/>
            <person name="Dong B."/>
            <person name="Zhang L."/>
            <person name="Hu X."/>
            <person name="Sun X."/>
            <person name="Wang J."/>
            <person name="Zhao C."/>
            <person name="Wang Y."/>
            <person name="Wang D."/>
            <person name="Huang X."/>
            <person name="Wang R."/>
            <person name="Lv J."/>
            <person name="Li Y."/>
            <person name="Zhang Z."/>
            <person name="Liu B."/>
            <person name="Lu W."/>
            <person name="Hui Y."/>
            <person name="Liang J."/>
            <person name="Zhou Z."/>
            <person name="Hou R."/>
            <person name="Li X."/>
            <person name="Liu Y."/>
            <person name="Li H."/>
            <person name="Ning X."/>
            <person name="Lin Y."/>
            <person name="Zhao L."/>
            <person name="Xing Q."/>
            <person name="Dou J."/>
            <person name="Li Y."/>
            <person name="Mao J."/>
            <person name="Guo H."/>
            <person name="Dou H."/>
            <person name="Li T."/>
            <person name="Mu C."/>
            <person name="Jiang W."/>
            <person name="Fu Q."/>
            <person name="Fu X."/>
            <person name="Miao Y."/>
            <person name="Liu J."/>
            <person name="Yu Q."/>
            <person name="Li R."/>
            <person name="Liao H."/>
            <person name="Li X."/>
            <person name="Kong Y."/>
            <person name="Jiang Z."/>
            <person name="Chourrout D."/>
            <person name="Li R."/>
            <person name="Bao Z."/>
        </authorList>
    </citation>
    <scope>NUCLEOTIDE SEQUENCE [LARGE SCALE GENOMIC DNA]</scope>
    <source>
        <strain evidence="2 3">PY_sf001</strain>
    </source>
</reference>
<protein>
    <recommendedName>
        <fullName evidence="1">Integrase core domain-containing protein</fullName>
    </recommendedName>
</protein>
<name>A0A210QWY6_MIZYE</name>
<dbReference type="Pfam" id="PF24764">
    <property type="entry name" value="rva_4"/>
    <property type="match status" value="1"/>
</dbReference>
<proteinExistence type="predicted"/>
<dbReference type="OrthoDB" id="6136794at2759"/>
<dbReference type="Proteomes" id="UP000242188">
    <property type="component" value="Unassembled WGS sequence"/>
</dbReference>
<dbReference type="AlphaFoldDB" id="A0A210QWY6"/>
<dbReference type="EMBL" id="NEDP02001444">
    <property type="protein sequence ID" value="OWF53255.1"/>
    <property type="molecule type" value="Genomic_DNA"/>
</dbReference>
<sequence>MSLVRDAGPNNHITGRSVHNHRIERLWTDVQINEAEQFYRKLYDMEDRGILDPYQDCHICAIQLVFMPEINKNLDEFRKVWNQHQLRTEENRSPEQIWMDGMLSDTNGHTSVQELQNPSALDDLEDKLQAFGLSGQEFEDVDDGDRVVIRYGIIVPEATRLELQLQIQEIGSFEEKYT</sequence>
<keyword evidence="3" id="KW-1185">Reference proteome</keyword>
<dbReference type="PANTHER" id="PTHR46791">
    <property type="entry name" value="EXPRESSED PROTEIN"/>
    <property type="match status" value="1"/>
</dbReference>
<dbReference type="PANTHER" id="PTHR46791:SF5">
    <property type="entry name" value="CLR5 DOMAIN-CONTAINING PROTEIN-RELATED"/>
    <property type="match status" value="1"/>
</dbReference>
<evidence type="ECO:0000313" key="2">
    <source>
        <dbReference type="EMBL" id="OWF53255.1"/>
    </source>
</evidence>